<evidence type="ECO:0000256" key="2">
    <source>
        <dbReference type="ARBA" id="ARBA00022553"/>
    </source>
</evidence>
<dbReference type="STRING" id="578458.D8PQ27"/>
<dbReference type="InterPro" id="IPR016024">
    <property type="entry name" value="ARM-type_fold"/>
</dbReference>
<evidence type="ECO:0000256" key="7">
    <source>
        <dbReference type="SAM" id="MobiDB-lite"/>
    </source>
</evidence>
<feature type="compositionally biased region" description="Acidic residues" evidence="7">
    <location>
        <begin position="223"/>
        <end position="239"/>
    </location>
</feature>
<dbReference type="InterPro" id="IPR013180">
    <property type="entry name" value="CTNNBL1_N"/>
</dbReference>
<keyword evidence="4 6" id="KW-0175">Coiled coil</keyword>
<feature type="domain" description="Beta-catenin-like protein 1 N-terminal" evidence="8">
    <location>
        <begin position="103"/>
        <end position="213"/>
    </location>
</feature>
<dbReference type="InParanoid" id="D8PQ27"/>
<dbReference type="PANTHER" id="PTHR14978">
    <property type="entry name" value="BETA-CATENIN-LIKE PROTEIN 1 NUCLEAR ASSOCIATED PROTEIN"/>
    <property type="match status" value="1"/>
</dbReference>
<dbReference type="FunFam" id="1.25.10.10:FF:001136">
    <property type="entry name" value="Beta-catenin-like protein 1"/>
    <property type="match status" value="1"/>
</dbReference>
<gene>
    <name evidence="9" type="ORF">SCHCODRAFT_80286</name>
</gene>
<dbReference type="VEuPathDB" id="FungiDB:SCHCODRAFT_02622112"/>
<dbReference type="SMART" id="SM01156">
    <property type="entry name" value="DUF1716"/>
    <property type="match status" value="1"/>
</dbReference>
<evidence type="ECO:0000256" key="4">
    <source>
        <dbReference type="ARBA" id="ARBA00023054"/>
    </source>
</evidence>
<evidence type="ECO:0000256" key="5">
    <source>
        <dbReference type="ARBA" id="ARBA00023242"/>
    </source>
</evidence>
<protein>
    <recommendedName>
        <fullName evidence="8">Beta-catenin-like protein 1 N-terminal domain-containing protein</fullName>
    </recommendedName>
</protein>
<dbReference type="PANTHER" id="PTHR14978:SF0">
    <property type="entry name" value="BETA-CATENIN-LIKE PROTEIN 1"/>
    <property type="match status" value="1"/>
</dbReference>
<keyword evidence="3" id="KW-0677">Repeat</keyword>
<dbReference type="SUPFAM" id="SSF48371">
    <property type="entry name" value="ARM repeat"/>
    <property type="match status" value="1"/>
</dbReference>
<evidence type="ECO:0000259" key="8">
    <source>
        <dbReference type="SMART" id="SM01156"/>
    </source>
</evidence>
<evidence type="ECO:0000313" key="9">
    <source>
        <dbReference type="EMBL" id="EFJ03041.1"/>
    </source>
</evidence>
<dbReference type="Proteomes" id="UP000007431">
    <property type="component" value="Unassembled WGS sequence"/>
</dbReference>
<evidence type="ECO:0000256" key="1">
    <source>
        <dbReference type="ARBA" id="ARBA00004123"/>
    </source>
</evidence>
<keyword evidence="2" id="KW-0597">Phosphoprotein</keyword>
<feature type="region of interest" description="Disordered" evidence="7">
    <location>
        <begin position="1"/>
        <end position="60"/>
    </location>
</feature>
<dbReference type="OMA" id="TDWREQE"/>
<feature type="coiled-coil region" evidence="6">
    <location>
        <begin position="508"/>
        <end position="535"/>
    </location>
</feature>
<dbReference type="FunCoup" id="D8PQ27">
    <property type="interactions" value="667"/>
</dbReference>
<dbReference type="eggNOG" id="KOG2734">
    <property type="taxonomic scope" value="Eukaryota"/>
</dbReference>
<dbReference type="AlphaFoldDB" id="D8PQ27"/>
<dbReference type="GO" id="GO:0005681">
    <property type="term" value="C:spliceosomal complex"/>
    <property type="evidence" value="ECO:0007669"/>
    <property type="project" value="TreeGrafter"/>
</dbReference>
<dbReference type="EMBL" id="GL377302">
    <property type="protein sequence ID" value="EFJ03041.1"/>
    <property type="molecule type" value="Genomic_DNA"/>
</dbReference>
<evidence type="ECO:0000256" key="3">
    <source>
        <dbReference type="ARBA" id="ARBA00022737"/>
    </source>
</evidence>
<dbReference type="Gene3D" id="1.25.10.10">
    <property type="entry name" value="Leucine-rich Repeat Variant"/>
    <property type="match status" value="1"/>
</dbReference>
<proteinExistence type="predicted"/>
<evidence type="ECO:0000256" key="6">
    <source>
        <dbReference type="SAM" id="Coils"/>
    </source>
</evidence>
<reference evidence="9 10" key="1">
    <citation type="journal article" date="2010" name="Nat. Biotechnol.">
        <title>Genome sequence of the model mushroom Schizophyllum commune.</title>
        <authorList>
            <person name="Ohm R.A."/>
            <person name="de Jong J.F."/>
            <person name="Lugones L.G."/>
            <person name="Aerts A."/>
            <person name="Kothe E."/>
            <person name="Stajich J.E."/>
            <person name="de Vries R.P."/>
            <person name="Record E."/>
            <person name="Levasseur A."/>
            <person name="Baker S.E."/>
            <person name="Bartholomew K.A."/>
            <person name="Coutinho P.M."/>
            <person name="Erdmann S."/>
            <person name="Fowler T.J."/>
            <person name="Gathman A.C."/>
            <person name="Lombard V."/>
            <person name="Henrissat B."/>
            <person name="Knabe N."/>
            <person name="Kuees U."/>
            <person name="Lilly W.W."/>
            <person name="Lindquist E."/>
            <person name="Lucas S."/>
            <person name="Magnuson J.K."/>
            <person name="Piumi F."/>
            <person name="Raudaskoski M."/>
            <person name="Salamov A."/>
            <person name="Schmutz J."/>
            <person name="Schwarze F.W.M.R."/>
            <person name="vanKuyk P.A."/>
            <person name="Horton J.S."/>
            <person name="Grigoriev I.V."/>
            <person name="Woesten H.A.B."/>
        </authorList>
    </citation>
    <scope>NUCLEOTIDE SEQUENCE [LARGE SCALE GENOMIC DNA]</scope>
    <source>
        <strain evidence="10">H4-8 / FGSC 9210</strain>
    </source>
</reference>
<dbReference type="GO" id="GO:0010467">
    <property type="term" value="P:gene expression"/>
    <property type="evidence" value="ECO:0007669"/>
    <property type="project" value="UniProtKB-ARBA"/>
</dbReference>
<dbReference type="InterPro" id="IPR011989">
    <property type="entry name" value="ARM-like"/>
</dbReference>
<sequence>MNVDDVFKGAGLTGGKYSTGGNKRKMPDNPNPEFFKKMKTDAPPAPTPPTNGSAKGKGRAPPIEVIDEDAEMNGEDAGDFAPGGDADYFAEEDDEGRFFGGGLTSEQKEILNIFDNAGEQDDGASALALPGIRRTLLRFERAAARNQDHRSKWPDDPTKFIDSEADLDAALKALLPLAQAPALAYPELVRSGALEKLIGLLSHENVDIAIDVIEVLHELTDEDVGEAVDDDEEEEDDEEGGTRSERALKELINALVLQSVLELLVDNMKRLNEAEESDRQGVYHTLGVFENVLSSDPSLAQPLVAKTAILPWILDRIQAKAHDDNRSYAAEMLSILLQTNRENRVAFGEKDGIEAVLKTLAQYRRRDPADADEVEFMENLFDALCSALNEPEVKKLFMDAEGVELMNLMVKDKKQSHTLAIKTLDFSLSGPAGAPACTTLIEDGGLKGLFSAFMGKTKKKHTAAEAPLPQDTAHVLGILASLFTHIPSETPARIRLLAKFVEGEYEKADRLLDIRDGARARLRATEKEIDAEKVELEASGETPGKEEEDLWYLRRLDGGLFTLQTVDYILAWVVMEDDGIRDHVERMLSRKSQSLRNVVETLRVYHDNIDEEDSAAKGEGEGGLSQREILEGLIGALTPEEDQYIQNVARSLLFRGLRTATTRDIAARGAMPGIL</sequence>
<keyword evidence="10" id="KW-1185">Reference proteome</keyword>
<dbReference type="HOGENOM" id="CLU_017098_0_0_1"/>
<organism evidence="10">
    <name type="scientific">Schizophyllum commune (strain H4-8 / FGSC 9210)</name>
    <name type="common">Split gill fungus</name>
    <dbReference type="NCBI Taxonomy" id="578458"/>
    <lineage>
        <taxon>Eukaryota</taxon>
        <taxon>Fungi</taxon>
        <taxon>Dikarya</taxon>
        <taxon>Basidiomycota</taxon>
        <taxon>Agaricomycotina</taxon>
        <taxon>Agaricomycetes</taxon>
        <taxon>Agaricomycetidae</taxon>
        <taxon>Agaricales</taxon>
        <taxon>Schizophyllaceae</taxon>
        <taxon>Schizophyllum</taxon>
    </lineage>
</organism>
<accession>D8PQ27</accession>
<evidence type="ECO:0000313" key="10">
    <source>
        <dbReference type="Proteomes" id="UP000007431"/>
    </source>
</evidence>
<name>D8PQ27_SCHCM</name>
<dbReference type="InterPro" id="IPR039678">
    <property type="entry name" value="CTNNBL1"/>
</dbReference>
<comment type="subcellular location">
    <subcellularLocation>
        <location evidence="1">Nucleus</location>
    </subcellularLocation>
</comment>
<dbReference type="Pfam" id="PF08216">
    <property type="entry name" value="CTNNBL"/>
    <property type="match status" value="1"/>
</dbReference>
<feature type="region of interest" description="Disordered" evidence="7">
    <location>
        <begin position="223"/>
        <end position="243"/>
    </location>
</feature>
<keyword evidence="5" id="KW-0539">Nucleus</keyword>